<dbReference type="Gene3D" id="3.40.30.10">
    <property type="entry name" value="Glutaredoxin"/>
    <property type="match status" value="1"/>
</dbReference>
<dbReference type="PANTHER" id="PTHR30041">
    <property type="entry name" value="ARSENATE REDUCTASE"/>
    <property type="match status" value="1"/>
</dbReference>
<evidence type="ECO:0000256" key="4">
    <source>
        <dbReference type="RuleBase" id="RU362029"/>
    </source>
</evidence>
<evidence type="ECO:0000313" key="6">
    <source>
        <dbReference type="Proteomes" id="UP001321450"/>
    </source>
</evidence>
<gene>
    <name evidence="5" type="ORF">MIN45_P1048</name>
</gene>
<dbReference type="Proteomes" id="UP001321450">
    <property type="component" value="Chromosome"/>
</dbReference>
<evidence type="ECO:0000313" key="5">
    <source>
        <dbReference type="EMBL" id="BCX88679.1"/>
    </source>
</evidence>
<dbReference type="InterPro" id="IPR036249">
    <property type="entry name" value="Thioredoxin-like_sf"/>
</dbReference>
<comment type="similarity">
    <text evidence="1 3 4">Belongs to the ArsC family.</text>
</comment>
<dbReference type="InterPro" id="IPR006659">
    <property type="entry name" value="Arsenate_reductase"/>
</dbReference>
<keyword evidence="6" id="KW-1185">Reference proteome</keyword>
<dbReference type="AlphaFoldDB" id="A0AAU9CWZ9"/>
<reference evidence="6" key="1">
    <citation type="journal article" date="2024" name="Int. J. Syst. Evol. Microbiol.">
        <title>Methylomarinovum tepidoasis sp. nov., a moderately thermophilic methanotroph of the family Methylothermaceae isolated from a deep-sea hydrothermal field.</title>
        <authorList>
            <person name="Hirayama H."/>
            <person name="Takaki Y."/>
            <person name="Abe M."/>
            <person name="Miyazaki M."/>
            <person name="Uematsu K."/>
            <person name="Matsui Y."/>
            <person name="Takai K."/>
        </authorList>
    </citation>
    <scope>NUCLEOTIDE SEQUENCE [LARGE SCALE GENOMIC DNA]</scope>
    <source>
        <strain evidence="6">IN45</strain>
    </source>
</reference>
<evidence type="ECO:0000256" key="1">
    <source>
        <dbReference type="ARBA" id="ARBA00007198"/>
    </source>
</evidence>
<dbReference type="InterPro" id="IPR006660">
    <property type="entry name" value="Arsenate_reductase-like"/>
</dbReference>
<evidence type="ECO:0000256" key="3">
    <source>
        <dbReference type="PROSITE-ProRule" id="PRU01282"/>
    </source>
</evidence>
<proteinExistence type="inferred from homology"/>
<organism evidence="5 6">
    <name type="scientific">Methylomarinovum tepidoasis</name>
    <dbReference type="NCBI Taxonomy" id="2840183"/>
    <lineage>
        <taxon>Bacteria</taxon>
        <taxon>Pseudomonadati</taxon>
        <taxon>Pseudomonadota</taxon>
        <taxon>Gammaproteobacteria</taxon>
        <taxon>Methylococcales</taxon>
        <taxon>Methylothermaceae</taxon>
        <taxon>Methylomarinovum</taxon>
    </lineage>
</organism>
<dbReference type="PANTHER" id="PTHR30041:SF4">
    <property type="entry name" value="ARSENATE REDUCTASE"/>
    <property type="match status" value="1"/>
</dbReference>
<protein>
    <recommendedName>
        <fullName evidence="4">Arsenate reductase</fullName>
        <ecNumber evidence="4">1.20.4.1</ecNumber>
    </recommendedName>
</protein>
<dbReference type="PROSITE" id="PS51353">
    <property type="entry name" value="ARSC"/>
    <property type="match status" value="1"/>
</dbReference>
<dbReference type="SUPFAM" id="SSF52833">
    <property type="entry name" value="Thioredoxin-like"/>
    <property type="match status" value="1"/>
</dbReference>
<dbReference type="CDD" id="cd03034">
    <property type="entry name" value="ArsC_ArsC"/>
    <property type="match status" value="1"/>
</dbReference>
<evidence type="ECO:0000256" key="2">
    <source>
        <dbReference type="ARBA" id="ARBA00023002"/>
    </source>
</evidence>
<sequence>MDVVIYHNPRCSKSRATLALLREHGIEPRIVEYLKQPPSRGELEAILGKLGFDDPRRLMRTKEKVYKELGLDAPDADRDRLIEAMLANPILIERPIVVAGRKAAIGRPPENVLEILPS</sequence>
<dbReference type="GO" id="GO:0008794">
    <property type="term" value="F:arsenate reductase (glutaredoxin) activity"/>
    <property type="evidence" value="ECO:0007669"/>
    <property type="project" value="UniProtKB-UniRule"/>
</dbReference>
<keyword evidence="2 4" id="KW-0560">Oxidoreductase</keyword>
<dbReference type="NCBIfam" id="TIGR00014">
    <property type="entry name" value="arsC"/>
    <property type="match status" value="1"/>
</dbReference>
<name>A0AAU9CWZ9_9GAMM</name>
<comment type="catalytic activity">
    <reaction evidence="4">
        <text>[glutaredoxin]-dithiol + arsenate + glutathione + H(+) = glutathionyl-S-S-[glutaredoxin] + arsenite + H2O</text>
        <dbReference type="Rhea" id="RHEA:22016"/>
        <dbReference type="Rhea" id="RHEA-COMP:10729"/>
        <dbReference type="Rhea" id="RHEA-COMP:17668"/>
        <dbReference type="ChEBI" id="CHEBI:15377"/>
        <dbReference type="ChEBI" id="CHEBI:15378"/>
        <dbReference type="ChEBI" id="CHEBI:29242"/>
        <dbReference type="ChEBI" id="CHEBI:29950"/>
        <dbReference type="ChEBI" id="CHEBI:48597"/>
        <dbReference type="ChEBI" id="CHEBI:57925"/>
        <dbReference type="ChEBI" id="CHEBI:146199"/>
        <dbReference type="EC" id="1.20.4.1"/>
    </reaction>
</comment>
<accession>A0AAU9CWZ9</accession>
<dbReference type="EC" id="1.20.4.1" evidence="4"/>
<dbReference type="EMBL" id="AP024718">
    <property type="protein sequence ID" value="BCX88679.1"/>
    <property type="molecule type" value="Genomic_DNA"/>
</dbReference>
<dbReference type="KEGG" id="meiy:MIN45_P1048"/>
<dbReference type="Pfam" id="PF03960">
    <property type="entry name" value="ArsC"/>
    <property type="match status" value="1"/>
</dbReference>
<dbReference type="RefSeq" id="WP_286293902.1">
    <property type="nucleotide sequence ID" value="NZ_AP024718.1"/>
</dbReference>